<feature type="transmembrane region" description="Helical" evidence="5">
    <location>
        <begin position="36"/>
        <end position="52"/>
    </location>
</feature>
<feature type="transmembrane region" description="Helical" evidence="5">
    <location>
        <begin position="57"/>
        <end position="77"/>
    </location>
</feature>
<accession>A0A5K7XKI3</accession>
<reference evidence="7" key="1">
    <citation type="submission" date="2019-10" db="EMBL/GenBank/DDBJ databases">
        <title>Lacipirellula parvula gen. nov., sp. nov., representing a lineage of planctomycetes widespread in freshwater anoxic habitats, and description of the family Lacipirellulaceae.</title>
        <authorList>
            <person name="Dedysh S.N."/>
            <person name="Kulichevskaya I.S."/>
            <person name="Beletsky A.V."/>
            <person name="Rakitin A.L."/>
            <person name="Mardanov A.V."/>
            <person name="Ivanova A.A."/>
            <person name="Saltykova V.X."/>
            <person name="Rijpstra W.I.C."/>
            <person name="Sinninghe Damste J.S."/>
            <person name="Ravin N.V."/>
        </authorList>
    </citation>
    <scope>NUCLEOTIDE SEQUENCE [LARGE SCALE GENOMIC DNA]</scope>
    <source>
        <strain evidence="7">PX69</strain>
    </source>
</reference>
<evidence type="ECO:0000256" key="1">
    <source>
        <dbReference type="ARBA" id="ARBA00004141"/>
    </source>
</evidence>
<dbReference type="Proteomes" id="UP000326837">
    <property type="component" value="Chromosome"/>
</dbReference>
<evidence type="ECO:0000313" key="6">
    <source>
        <dbReference type="EMBL" id="BBO34793.1"/>
    </source>
</evidence>
<keyword evidence="7" id="KW-1185">Reference proteome</keyword>
<dbReference type="Pfam" id="PF04172">
    <property type="entry name" value="LrgB"/>
    <property type="match status" value="1"/>
</dbReference>
<evidence type="ECO:0000256" key="4">
    <source>
        <dbReference type="ARBA" id="ARBA00023136"/>
    </source>
</evidence>
<protein>
    <submittedName>
        <fullName evidence="6">LrgA-associated membrane protein LrgB</fullName>
    </submittedName>
</protein>
<gene>
    <name evidence="6" type="ORF">PLANPX_4405</name>
</gene>
<dbReference type="GO" id="GO:0016020">
    <property type="term" value="C:membrane"/>
    <property type="evidence" value="ECO:0007669"/>
    <property type="project" value="UniProtKB-SubCell"/>
</dbReference>
<proteinExistence type="predicted"/>
<dbReference type="EMBL" id="AP021861">
    <property type="protein sequence ID" value="BBO34793.1"/>
    <property type="molecule type" value="Genomic_DNA"/>
</dbReference>
<dbReference type="InterPro" id="IPR007300">
    <property type="entry name" value="CidB/LrgB"/>
</dbReference>
<evidence type="ECO:0000256" key="5">
    <source>
        <dbReference type="SAM" id="Phobius"/>
    </source>
</evidence>
<evidence type="ECO:0000256" key="3">
    <source>
        <dbReference type="ARBA" id="ARBA00022989"/>
    </source>
</evidence>
<evidence type="ECO:0000256" key="2">
    <source>
        <dbReference type="ARBA" id="ARBA00022692"/>
    </source>
</evidence>
<keyword evidence="2 5" id="KW-0812">Transmembrane</keyword>
<organism evidence="6 7">
    <name type="scientific">Lacipirellula parvula</name>
    <dbReference type="NCBI Taxonomy" id="2650471"/>
    <lineage>
        <taxon>Bacteria</taxon>
        <taxon>Pseudomonadati</taxon>
        <taxon>Planctomycetota</taxon>
        <taxon>Planctomycetia</taxon>
        <taxon>Pirellulales</taxon>
        <taxon>Lacipirellulaceae</taxon>
        <taxon>Lacipirellula</taxon>
    </lineage>
</organism>
<keyword evidence="4 5" id="KW-0472">Membrane</keyword>
<dbReference type="RefSeq" id="WP_152100298.1">
    <property type="nucleotide sequence ID" value="NZ_AP021861.1"/>
</dbReference>
<comment type="subcellular location">
    <subcellularLocation>
        <location evidence="1">Membrane</location>
        <topology evidence="1">Multi-pass membrane protein</topology>
    </subcellularLocation>
</comment>
<name>A0A5K7XKI3_9BACT</name>
<keyword evidence="3 5" id="KW-1133">Transmembrane helix</keyword>
<feature type="transmembrane region" description="Helical" evidence="5">
    <location>
        <begin position="89"/>
        <end position="115"/>
    </location>
</feature>
<dbReference type="KEGG" id="lpav:PLANPX_4405"/>
<dbReference type="AlphaFoldDB" id="A0A5K7XKI3"/>
<dbReference type="PANTHER" id="PTHR30249:SF0">
    <property type="entry name" value="PLASTIDAL GLYCOLATE_GLYCERATE TRANSLOCATOR 1, CHLOROPLASTIC"/>
    <property type="match status" value="1"/>
</dbReference>
<feature type="transmembrane region" description="Helical" evidence="5">
    <location>
        <begin position="208"/>
        <end position="229"/>
    </location>
</feature>
<sequence>MISQLALFSLTITLVCYELAEALFRWSGRRAVFNPLLWAVALIVPCLLLRGIEYRDYFAGVQLLHFLLGPATIALAVPLYEQRQRVRAVLVPLAGATLAAAVTSLVVTLGMLLAAKAGKSLIASLAPRSVTTPVAMAVAEQFGGNPTLTASIVIITGVFGAITIPGVLAVTGRVLGPPSAAAEGLALGMSAHGAGVARAFQDGNETGAFAGLAIGLHAVAAAVLIPLAMKAIGIS</sequence>
<evidence type="ECO:0000313" key="7">
    <source>
        <dbReference type="Proteomes" id="UP000326837"/>
    </source>
</evidence>
<dbReference type="PANTHER" id="PTHR30249">
    <property type="entry name" value="PUTATIVE SEROTONIN TRANSPORTER"/>
    <property type="match status" value="1"/>
</dbReference>
<feature type="transmembrane region" description="Helical" evidence="5">
    <location>
        <begin position="148"/>
        <end position="170"/>
    </location>
</feature>